<name>A0A4Q7L0Q1_9PSEU</name>
<gene>
    <name evidence="3" type="ORF">EV193_10234</name>
</gene>
<comment type="caution">
    <text evidence="3">The sequence shown here is derived from an EMBL/GenBank/DDBJ whole genome shotgun (WGS) entry which is preliminary data.</text>
</comment>
<dbReference type="Pfam" id="PF00990">
    <property type="entry name" value="GGDEF"/>
    <property type="match status" value="1"/>
</dbReference>
<dbReference type="AlphaFoldDB" id="A0A4Q7L0Q1"/>
<dbReference type="Gene3D" id="3.20.20.450">
    <property type="entry name" value="EAL domain"/>
    <property type="match status" value="1"/>
</dbReference>
<sequence>MDDATLELAVARITEKVAHLVEPDSHADSHADSEEVRTLEQTVEAWAKVLASVVYIPLSRAEIHAELLELAGRFLDAPDSELSTAATRAGVTLGRDLKVTPAAFDELMEWFVPWFEQRGIGANDPHVRARVIARLASGYSTGVRERLFDEQSAIFETARNRRRRDQEKLLLVEPIVFRRLLEAANRPMAMLDRWGRFMDLNRAMRDLLAFGEGEPDAMLEDFVHSDSDCARVREVIDDVHGGEPMHVEFAVAWPDGIFKAWVRGTMKWTDGSEKCPARICAVFDDATADFGWRRNLDNVVNSDELTDLPARRKFIDQAAHTFQDANRDDQTVGMCAIRIAGLSRIGHDLGADYANRVVTTVAARIAGAISGVAGASAGRLDRDTFAVSLTDPAGVGEVVTRVSAWLSDPMRADHHELTITPRVGVAKAHPGDVTAAELLARAEQALNSETTVTRRPWTIVTDEATEDERNQGRLISALSTAVRNSELSLMYSPIVQVEDGAPAGLRVHVLWRHPVHGERFVDDLVETAHEIGLNPPICQWALQEAALHASAWRKLFRQSAPFVQLRIPRGLVGDELLNERIREILIESALPPGLLHLVLPGPAVRDRAESLVTLDRLGVYLQLDEFGTAFSRFDTLCDLPIHGVSIPAPLSRNLRLGPDGRIQRVAVNSFISLATDLKLSTQLDAIDTVEQFQAARLTTAGFAHGDVVGKPMPEEDVEAYLYDRPNDLPHNVALVRQRAL</sequence>
<dbReference type="PROSITE" id="PS50887">
    <property type="entry name" value="GGDEF"/>
    <property type="match status" value="1"/>
</dbReference>
<dbReference type="PANTHER" id="PTHR44757:SF2">
    <property type="entry name" value="BIOFILM ARCHITECTURE MAINTENANCE PROTEIN MBAA"/>
    <property type="match status" value="1"/>
</dbReference>
<keyword evidence="4" id="KW-1185">Reference proteome</keyword>
<feature type="domain" description="GGDEF" evidence="2">
    <location>
        <begin position="330"/>
        <end position="462"/>
    </location>
</feature>
<dbReference type="RefSeq" id="WP_165401253.1">
    <property type="nucleotide sequence ID" value="NZ_SGWQ01000002.1"/>
</dbReference>
<protein>
    <submittedName>
        <fullName evidence="3">EAL domain-containing protein (Putative c-di-GMP-specific phosphodiesterase class I)</fullName>
    </submittedName>
</protein>
<dbReference type="PROSITE" id="PS50883">
    <property type="entry name" value="EAL"/>
    <property type="match status" value="1"/>
</dbReference>
<dbReference type="InterPro" id="IPR035919">
    <property type="entry name" value="EAL_sf"/>
</dbReference>
<accession>A0A4Q7L0Q1</accession>
<reference evidence="3 4" key="1">
    <citation type="submission" date="2019-02" db="EMBL/GenBank/DDBJ databases">
        <title>Genomic Encyclopedia of Type Strains, Phase IV (KMG-IV): sequencing the most valuable type-strain genomes for metagenomic binning, comparative biology and taxonomic classification.</title>
        <authorList>
            <person name="Goeker M."/>
        </authorList>
    </citation>
    <scope>NUCLEOTIDE SEQUENCE [LARGE SCALE GENOMIC DNA]</scope>
    <source>
        <strain evidence="3 4">DSM 101727</strain>
    </source>
</reference>
<dbReference type="Proteomes" id="UP000294257">
    <property type="component" value="Unassembled WGS sequence"/>
</dbReference>
<dbReference type="Gene3D" id="3.30.70.270">
    <property type="match status" value="1"/>
</dbReference>
<dbReference type="InterPro" id="IPR043128">
    <property type="entry name" value="Rev_trsase/Diguanyl_cyclase"/>
</dbReference>
<dbReference type="CDD" id="cd01949">
    <property type="entry name" value="GGDEF"/>
    <property type="match status" value="1"/>
</dbReference>
<dbReference type="SUPFAM" id="SSF55073">
    <property type="entry name" value="Nucleotide cyclase"/>
    <property type="match status" value="1"/>
</dbReference>
<dbReference type="EMBL" id="SGWQ01000002">
    <property type="protein sequence ID" value="RZS43058.1"/>
    <property type="molecule type" value="Genomic_DNA"/>
</dbReference>
<dbReference type="InterPro" id="IPR035965">
    <property type="entry name" value="PAS-like_dom_sf"/>
</dbReference>
<feature type="domain" description="EAL" evidence="1">
    <location>
        <begin position="471"/>
        <end position="725"/>
    </location>
</feature>
<dbReference type="InterPro" id="IPR000160">
    <property type="entry name" value="GGDEF_dom"/>
</dbReference>
<dbReference type="Gene3D" id="3.30.450.20">
    <property type="entry name" value="PAS domain"/>
    <property type="match status" value="1"/>
</dbReference>
<dbReference type="InterPro" id="IPR029787">
    <property type="entry name" value="Nucleotide_cyclase"/>
</dbReference>
<proteinExistence type="predicted"/>
<dbReference type="InterPro" id="IPR001633">
    <property type="entry name" value="EAL_dom"/>
</dbReference>
<evidence type="ECO:0000259" key="2">
    <source>
        <dbReference type="PROSITE" id="PS50887"/>
    </source>
</evidence>
<dbReference type="Pfam" id="PF00563">
    <property type="entry name" value="EAL"/>
    <property type="match status" value="1"/>
</dbReference>
<dbReference type="PANTHER" id="PTHR44757">
    <property type="entry name" value="DIGUANYLATE CYCLASE DGCP"/>
    <property type="match status" value="1"/>
</dbReference>
<dbReference type="CDD" id="cd01948">
    <property type="entry name" value="EAL"/>
    <property type="match status" value="1"/>
</dbReference>
<dbReference type="InterPro" id="IPR052155">
    <property type="entry name" value="Biofilm_reg_signaling"/>
</dbReference>
<evidence type="ECO:0000313" key="3">
    <source>
        <dbReference type="EMBL" id="RZS43058.1"/>
    </source>
</evidence>
<dbReference type="SUPFAM" id="SSF55785">
    <property type="entry name" value="PYP-like sensor domain (PAS domain)"/>
    <property type="match status" value="1"/>
</dbReference>
<dbReference type="SMART" id="SM00267">
    <property type="entry name" value="GGDEF"/>
    <property type="match status" value="1"/>
</dbReference>
<dbReference type="SUPFAM" id="SSF141868">
    <property type="entry name" value="EAL domain-like"/>
    <property type="match status" value="1"/>
</dbReference>
<evidence type="ECO:0000313" key="4">
    <source>
        <dbReference type="Proteomes" id="UP000294257"/>
    </source>
</evidence>
<organism evidence="3 4">
    <name type="scientific">Herbihabitans rhizosphaerae</name>
    <dbReference type="NCBI Taxonomy" id="1872711"/>
    <lineage>
        <taxon>Bacteria</taxon>
        <taxon>Bacillati</taxon>
        <taxon>Actinomycetota</taxon>
        <taxon>Actinomycetes</taxon>
        <taxon>Pseudonocardiales</taxon>
        <taxon>Pseudonocardiaceae</taxon>
        <taxon>Herbihabitans</taxon>
    </lineage>
</organism>
<dbReference type="SMART" id="SM00052">
    <property type="entry name" value="EAL"/>
    <property type="match status" value="1"/>
</dbReference>
<evidence type="ECO:0000259" key="1">
    <source>
        <dbReference type="PROSITE" id="PS50883"/>
    </source>
</evidence>